<keyword evidence="1" id="KW-0732">Signal</keyword>
<evidence type="ECO:0000313" key="3">
    <source>
        <dbReference type="Proteomes" id="UP000267585"/>
    </source>
</evidence>
<dbReference type="Pfam" id="PF20351">
    <property type="entry name" value="DUF6646"/>
    <property type="match status" value="1"/>
</dbReference>
<gene>
    <name evidence="2" type="ORF">EHW67_05070</name>
</gene>
<sequence>MKKLLFVFVFVLAVTSVNAQAFEGREDMKFQIGANFQDNGTGIVAIYDYGLGENFSIGLSSSYVLDVEESINADFGDRIDLRARFNANLGSVFQLGGKADIYPGLDLGLKNFGGHLGVRYFFTDGFGLFSEISAPLAKYNTDTLTLAEELNNQFVFSIGASFSLN</sequence>
<protein>
    <recommendedName>
        <fullName evidence="4">Outer membrane protein beta-barrel domain-containing protein</fullName>
    </recommendedName>
</protein>
<proteinExistence type="predicted"/>
<dbReference type="RefSeq" id="WP_126161275.1">
    <property type="nucleotide sequence ID" value="NZ_RQPJ01000002.1"/>
</dbReference>
<name>A0A3S0C8M6_9FLAO</name>
<dbReference type="Proteomes" id="UP000267585">
    <property type="component" value="Unassembled WGS sequence"/>
</dbReference>
<dbReference type="AlphaFoldDB" id="A0A3S0C8M6"/>
<organism evidence="2 3">
    <name type="scientific">Arenibacter aquaticus</name>
    <dbReference type="NCBI Taxonomy" id="2489054"/>
    <lineage>
        <taxon>Bacteria</taxon>
        <taxon>Pseudomonadati</taxon>
        <taxon>Bacteroidota</taxon>
        <taxon>Flavobacteriia</taxon>
        <taxon>Flavobacteriales</taxon>
        <taxon>Flavobacteriaceae</taxon>
        <taxon>Arenibacter</taxon>
    </lineage>
</organism>
<reference evidence="2 3" key="1">
    <citation type="submission" date="2018-11" db="EMBL/GenBank/DDBJ databases">
        <title>Arenibacter aquaticus sp.nov., a marine bacterium isolated from surface seawater in the South China Sea.</title>
        <authorList>
            <person name="Guo J."/>
            <person name="Sun J."/>
        </authorList>
    </citation>
    <scope>NUCLEOTIDE SEQUENCE [LARGE SCALE GENOMIC DNA]</scope>
    <source>
        <strain evidence="2 3">GUO666</strain>
    </source>
</reference>
<evidence type="ECO:0008006" key="4">
    <source>
        <dbReference type="Google" id="ProtNLM"/>
    </source>
</evidence>
<feature type="chain" id="PRO_5018683186" description="Outer membrane protein beta-barrel domain-containing protein" evidence="1">
    <location>
        <begin position="22"/>
        <end position="165"/>
    </location>
</feature>
<feature type="signal peptide" evidence="1">
    <location>
        <begin position="1"/>
        <end position="21"/>
    </location>
</feature>
<evidence type="ECO:0000256" key="1">
    <source>
        <dbReference type="SAM" id="SignalP"/>
    </source>
</evidence>
<accession>A0A3S0C8M6</accession>
<dbReference type="EMBL" id="RQPJ01000002">
    <property type="protein sequence ID" value="RTE54541.1"/>
    <property type="molecule type" value="Genomic_DNA"/>
</dbReference>
<dbReference type="OrthoDB" id="1118003at2"/>
<evidence type="ECO:0000313" key="2">
    <source>
        <dbReference type="EMBL" id="RTE54541.1"/>
    </source>
</evidence>
<comment type="caution">
    <text evidence="2">The sequence shown here is derived from an EMBL/GenBank/DDBJ whole genome shotgun (WGS) entry which is preliminary data.</text>
</comment>
<dbReference type="InterPro" id="IPR046588">
    <property type="entry name" value="DUF6646"/>
</dbReference>
<keyword evidence="3" id="KW-1185">Reference proteome</keyword>